<comment type="subcellular location">
    <subcellularLocation>
        <location evidence="1">Cell membrane</location>
        <topology evidence="1">Multi-pass membrane protein</topology>
    </subcellularLocation>
</comment>
<keyword evidence="7" id="KW-1185">Reference proteome</keyword>
<dbReference type="RefSeq" id="WP_205872008.1">
    <property type="nucleotide sequence ID" value="NZ_CP070872.1"/>
</dbReference>
<keyword evidence="6" id="KW-0482">Metalloprotease</keyword>
<dbReference type="AlphaFoldDB" id="A0AA45QR89"/>
<feature type="transmembrane region" description="Helical" evidence="4">
    <location>
        <begin position="57"/>
        <end position="74"/>
    </location>
</feature>
<gene>
    <name evidence="6" type="ORF">JW886_00025</name>
</gene>
<feature type="transmembrane region" description="Helical" evidence="4">
    <location>
        <begin position="12"/>
        <end position="30"/>
    </location>
</feature>
<feature type="transmembrane region" description="Helical" evidence="4">
    <location>
        <begin position="86"/>
        <end position="103"/>
    </location>
</feature>
<proteinExistence type="inferred from homology"/>
<evidence type="ECO:0000256" key="2">
    <source>
        <dbReference type="ARBA" id="ARBA00009067"/>
    </source>
</evidence>
<evidence type="ECO:0000256" key="3">
    <source>
        <dbReference type="ARBA" id="ARBA00022475"/>
    </source>
</evidence>
<organism evidence="6 7">
    <name type="scientific">Lactococcus taiwanensis</name>
    <dbReference type="NCBI Taxonomy" id="1151742"/>
    <lineage>
        <taxon>Bacteria</taxon>
        <taxon>Bacillati</taxon>
        <taxon>Bacillota</taxon>
        <taxon>Bacilli</taxon>
        <taxon>Lactobacillales</taxon>
        <taxon>Streptococcaceae</taxon>
        <taxon>Lactococcus</taxon>
    </lineage>
</organism>
<feature type="domain" description="CAAX prenyl protease 2/Lysostaphin resistance protein A-like" evidence="5">
    <location>
        <begin position="163"/>
        <end position="251"/>
    </location>
</feature>
<evidence type="ECO:0000256" key="1">
    <source>
        <dbReference type="ARBA" id="ARBA00004651"/>
    </source>
</evidence>
<dbReference type="Pfam" id="PF02517">
    <property type="entry name" value="Rce1-like"/>
    <property type="match status" value="1"/>
</dbReference>
<reference evidence="6 7" key="1">
    <citation type="submission" date="2021-02" db="EMBL/GenBank/DDBJ databases">
        <title>Complete genome sequence of Lactococcus lactis strain K_LL004.</title>
        <authorList>
            <person name="Kim H.B."/>
        </authorList>
    </citation>
    <scope>NUCLEOTIDE SEQUENCE [LARGE SCALE GENOMIC DNA]</scope>
    <source>
        <strain evidence="6 7">K_LL004</strain>
    </source>
</reference>
<dbReference type="InterPro" id="IPR003675">
    <property type="entry name" value="Rce1/LyrA-like_dom"/>
</dbReference>
<feature type="transmembrane region" description="Helical" evidence="4">
    <location>
        <begin position="123"/>
        <end position="142"/>
    </location>
</feature>
<accession>A0AA45QR89</accession>
<name>A0AA45QR89_9LACT</name>
<dbReference type="GO" id="GO:0004175">
    <property type="term" value="F:endopeptidase activity"/>
    <property type="evidence" value="ECO:0007669"/>
    <property type="project" value="UniProtKB-ARBA"/>
</dbReference>
<dbReference type="Proteomes" id="UP000663608">
    <property type="component" value="Chromosome"/>
</dbReference>
<keyword evidence="4" id="KW-1133">Transmembrane helix</keyword>
<dbReference type="GO" id="GO:0008237">
    <property type="term" value="F:metallopeptidase activity"/>
    <property type="evidence" value="ECO:0007669"/>
    <property type="project" value="UniProtKB-KW"/>
</dbReference>
<feature type="transmembrane region" description="Helical" evidence="4">
    <location>
        <begin position="238"/>
        <end position="259"/>
    </location>
</feature>
<keyword evidence="6" id="KW-0645">Protease</keyword>
<dbReference type="GO" id="GO:0080120">
    <property type="term" value="P:CAAX-box protein maturation"/>
    <property type="evidence" value="ECO:0007669"/>
    <property type="project" value="UniProtKB-ARBA"/>
</dbReference>
<dbReference type="KEGG" id="lti:JW886_00025"/>
<feature type="transmembrane region" description="Helical" evidence="4">
    <location>
        <begin position="193"/>
        <end position="209"/>
    </location>
</feature>
<evidence type="ECO:0000313" key="7">
    <source>
        <dbReference type="Proteomes" id="UP000663608"/>
    </source>
</evidence>
<sequence length="260" mass="29656">MKKEKIQQWFNYRWLAILLLATLCAALASVSLKLPFLLLAVILSFVGLLFAYHKWIWLVLFILSNVPTLTSTLLARSQPFSTGKTVLFFILFLLTLGSSYYIARKNEIIPSVSWKYFSLPKTLAGFGFIFLVSILTGIFAQVTKQAPTTNNQEALNQLQTMIPIAVFAAQTLGAAFLEELVYRVGFFEIIFKNQKYLAFIGALLLFAYMHSPSDLYSWLTYGLMSLVLTSFYAKYRNFYLNMSIHLTWNLFGLLLALLIK</sequence>
<evidence type="ECO:0000313" key="6">
    <source>
        <dbReference type="EMBL" id="QSE76724.1"/>
    </source>
</evidence>
<keyword evidence="4" id="KW-0812">Transmembrane</keyword>
<keyword evidence="3" id="KW-1003">Cell membrane</keyword>
<dbReference type="GO" id="GO:0005886">
    <property type="term" value="C:plasma membrane"/>
    <property type="evidence" value="ECO:0007669"/>
    <property type="project" value="UniProtKB-SubCell"/>
</dbReference>
<keyword evidence="4" id="KW-0472">Membrane</keyword>
<comment type="similarity">
    <text evidence="2">Belongs to the UPF0177 family.</text>
</comment>
<feature type="transmembrane region" description="Helical" evidence="4">
    <location>
        <begin position="36"/>
        <end position="52"/>
    </location>
</feature>
<evidence type="ECO:0000259" key="5">
    <source>
        <dbReference type="Pfam" id="PF02517"/>
    </source>
</evidence>
<evidence type="ECO:0000256" key="4">
    <source>
        <dbReference type="SAM" id="Phobius"/>
    </source>
</evidence>
<protein>
    <submittedName>
        <fullName evidence="6">CPBP family intramembrane metalloprotease</fullName>
    </submittedName>
</protein>
<dbReference type="EMBL" id="CP070872">
    <property type="protein sequence ID" value="QSE76724.1"/>
    <property type="molecule type" value="Genomic_DNA"/>
</dbReference>
<keyword evidence="6" id="KW-0378">Hydrolase</keyword>
<feature type="transmembrane region" description="Helical" evidence="4">
    <location>
        <begin position="162"/>
        <end position="181"/>
    </location>
</feature>